<evidence type="ECO:0000256" key="1">
    <source>
        <dbReference type="ARBA" id="ARBA00010169"/>
    </source>
</evidence>
<dbReference type="InterPro" id="IPR015867">
    <property type="entry name" value="N-reg_PII/ATP_PRibTrfase_C"/>
</dbReference>
<dbReference type="PANTHER" id="PTHR23419">
    <property type="entry name" value="DIVALENT CATION TOLERANCE CUTA-RELATED"/>
    <property type="match status" value="1"/>
</dbReference>
<sequence length="101" mass="11836">MILIYITCKNREEAKKIALALIKERLVACCNIFPIESISWWRGKIVKSREAVLIAKTLKKNFKKVEKEVKRLHGYTTPCILEIPISQASQDFFNWLEKEIK</sequence>
<dbReference type="EMBL" id="PFCI01000006">
    <property type="protein sequence ID" value="PIR72516.1"/>
    <property type="molecule type" value="Genomic_DNA"/>
</dbReference>
<dbReference type="Pfam" id="PF03091">
    <property type="entry name" value="CutA1"/>
    <property type="match status" value="1"/>
</dbReference>
<dbReference type="GO" id="GO:0010038">
    <property type="term" value="P:response to metal ion"/>
    <property type="evidence" value="ECO:0007669"/>
    <property type="project" value="InterPro"/>
</dbReference>
<organism evidence="2 3">
    <name type="scientific">Candidatus Nealsonbacteria bacterium CG10_big_fil_rev_8_21_14_0_10_36_228</name>
    <dbReference type="NCBI Taxonomy" id="1974708"/>
    <lineage>
        <taxon>Bacteria</taxon>
        <taxon>Candidatus Nealsoniibacteriota</taxon>
    </lineage>
</organism>
<dbReference type="PANTHER" id="PTHR23419:SF8">
    <property type="entry name" value="FI09726P"/>
    <property type="match status" value="1"/>
</dbReference>
<proteinExistence type="inferred from homology"/>
<dbReference type="SUPFAM" id="SSF54913">
    <property type="entry name" value="GlnB-like"/>
    <property type="match status" value="1"/>
</dbReference>
<protein>
    <submittedName>
        <fullName evidence="2">Divalent-cation tolerance protein CutA</fullName>
    </submittedName>
</protein>
<dbReference type="InterPro" id="IPR004323">
    <property type="entry name" value="Ion_tolerance_CutA"/>
</dbReference>
<dbReference type="AlphaFoldDB" id="A0A2H0TKM7"/>
<reference evidence="3" key="1">
    <citation type="submission" date="2017-09" db="EMBL/GenBank/DDBJ databases">
        <title>Depth-based differentiation of microbial function through sediment-hosted aquifers and enrichment of novel symbionts in the deep terrestrial subsurface.</title>
        <authorList>
            <person name="Probst A.J."/>
            <person name="Ladd B."/>
            <person name="Jarett J.K."/>
            <person name="Geller-Mcgrath D.E."/>
            <person name="Sieber C.M.K."/>
            <person name="Emerson J.B."/>
            <person name="Anantharaman K."/>
            <person name="Thomas B.C."/>
            <person name="Malmstrom R."/>
            <person name="Stieglmeier M."/>
            <person name="Klingl A."/>
            <person name="Woyke T."/>
            <person name="Ryan C.M."/>
            <person name="Banfield J.F."/>
        </authorList>
    </citation>
    <scope>NUCLEOTIDE SEQUENCE [LARGE SCALE GENOMIC DNA]</scope>
</reference>
<evidence type="ECO:0000313" key="2">
    <source>
        <dbReference type="EMBL" id="PIR72516.1"/>
    </source>
</evidence>
<gene>
    <name evidence="2" type="ORF">COU41_00205</name>
</gene>
<dbReference type="Gene3D" id="3.30.70.120">
    <property type="match status" value="1"/>
</dbReference>
<accession>A0A2H0TKM7</accession>
<comment type="similarity">
    <text evidence="1">Belongs to the CutA family.</text>
</comment>
<dbReference type="Proteomes" id="UP000237006">
    <property type="component" value="Unassembled WGS sequence"/>
</dbReference>
<dbReference type="InterPro" id="IPR011322">
    <property type="entry name" value="N-reg_PII-like_a/b"/>
</dbReference>
<evidence type="ECO:0000313" key="3">
    <source>
        <dbReference type="Proteomes" id="UP000237006"/>
    </source>
</evidence>
<dbReference type="GO" id="GO:0005507">
    <property type="term" value="F:copper ion binding"/>
    <property type="evidence" value="ECO:0007669"/>
    <property type="project" value="TreeGrafter"/>
</dbReference>
<name>A0A2H0TKM7_9BACT</name>
<comment type="caution">
    <text evidence="2">The sequence shown here is derived from an EMBL/GenBank/DDBJ whole genome shotgun (WGS) entry which is preliminary data.</text>
</comment>